<feature type="region of interest" description="Disordered" evidence="26">
    <location>
        <begin position="651"/>
        <end position="700"/>
    </location>
</feature>
<feature type="region of interest" description="Disordered" evidence="26">
    <location>
        <begin position="550"/>
        <end position="574"/>
    </location>
</feature>
<dbReference type="FunFam" id="1.10.565.10:FF:000014">
    <property type="entry name" value="Oxysterols receptor LXR-alpha isoform 1"/>
    <property type="match status" value="1"/>
</dbReference>
<dbReference type="GO" id="GO:0004879">
    <property type="term" value="F:nuclear receptor activity"/>
    <property type="evidence" value="ECO:0007669"/>
    <property type="project" value="InterPro"/>
</dbReference>
<feature type="compositionally biased region" description="Basic residues" evidence="26">
    <location>
        <begin position="690"/>
        <end position="699"/>
    </location>
</feature>
<dbReference type="InterPro" id="IPR035500">
    <property type="entry name" value="NHR-like_dom_sf"/>
</dbReference>
<dbReference type="GO" id="GO:0042981">
    <property type="term" value="P:regulation of apoptotic process"/>
    <property type="evidence" value="ECO:0007669"/>
    <property type="project" value="TreeGrafter"/>
</dbReference>
<dbReference type="FunFam" id="3.30.50.10:FF:000017">
    <property type="entry name" value="Oxysterols receptor LXR-alpha isoform 1"/>
    <property type="match status" value="1"/>
</dbReference>
<dbReference type="InterPro" id="IPR001194">
    <property type="entry name" value="cDENN_dom"/>
</dbReference>
<evidence type="ECO:0000256" key="22">
    <source>
        <dbReference type="ARBA" id="ARBA00060181"/>
    </source>
</evidence>
<evidence type="ECO:0000256" key="10">
    <source>
        <dbReference type="ARBA" id="ARBA00022703"/>
    </source>
</evidence>
<dbReference type="PROSITE" id="PS00031">
    <property type="entry name" value="NUCLEAR_REC_DBD_1"/>
    <property type="match status" value="1"/>
</dbReference>
<dbReference type="InterPro" id="IPR005112">
    <property type="entry name" value="dDENN_dom"/>
</dbReference>
<dbReference type="GO" id="GO:0005886">
    <property type="term" value="C:plasma membrane"/>
    <property type="evidence" value="ECO:0007669"/>
    <property type="project" value="UniProtKB-SubCell"/>
</dbReference>
<evidence type="ECO:0000259" key="27">
    <source>
        <dbReference type="PROSITE" id="PS50211"/>
    </source>
</evidence>
<accession>A0A8J6GNJ5</accession>
<dbReference type="InterPro" id="IPR039980">
    <property type="entry name" value="MADD"/>
</dbReference>
<dbReference type="Gene3D" id="3.30.450.200">
    <property type="match status" value="1"/>
</dbReference>
<evidence type="ECO:0000256" key="1">
    <source>
        <dbReference type="ARBA" id="ARBA00004123"/>
    </source>
</evidence>
<dbReference type="InterPro" id="IPR013088">
    <property type="entry name" value="Znf_NHR/GATA"/>
</dbReference>
<dbReference type="SUPFAM" id="SSF57716">
    <property type="entry name" value="Glucocorticoid receptor-like (DNA-binding domain)"/>
    <property type="match status" value="1"/>
</dbReference>
<dbReference type="GO" id="GO:0005829">
    <property type="term" value="C:cytosol"/>
    <property type="evidence" value="ECO:0007669"/>
    <property type="project" value="TreeGrafter"/>
</dbReference>
<keyword evidence="13" id="KW-0862">Zinc</keyword>
<feature type="compositionally biased region" description="Polar residues" evidence="26">
    <location>
        <begin position="1437"/>
        <end position="1446"/>
    </location>
</feature>
<feature type="domain" description="Nuclear receptor" evidence="28">
    <location>
        <begin position="90"/>
        <end position="165"/>
    </location>
</feature>
<dbReference type="SMART" id="SM00799">
    <property type="entry name" value="DENN"/>
    <property type="match status" value="1"/>
</dbReference>
<keyword evidence="20" id="KW-0675">Receptor</keyword>
<organism evidence="30 31">
    <name type="scientific">Microtus ochrogaster</name>
    <name type="common">Prairie vole</name>
    <dbReference type="NCBI Taxonomy" id="79684"/>
    <lineage>
        <taxon>Eukaryota</taxon>
        <taxon>Metazoa</taxon>
        <taxon>Chordata</taxon>
        <taxon>Craniata</taxon>
        <taxon>Vertebrata</taxon>
        <taxon>Euteleostomi</taxon>
        <taxon>Mammalia</taxon>
        <taxon>Eutheria</taxon>
        <taxon>Euarchontoglires</taxon>
        <taxon>Glires</taxon>
        <taxon>Rodentia</taxon>
        <taxon>Myomorpha</taxon>
        <taxon>Muroidea</taxon>
        <taxon>Cricetidae</taxon>
        <taxon>Arvicolinae</taxon>
        <taxon>Microtus</taxon>
    </lineage>
</organism>
<keyword evidence="16" id="KW-0238">DNA-binding</keyword>
<evidence type="ECO:0000256" key="6">
    <source>
        <dbReference type="ARBA" id="ARBA00017868"/>
    </source>
</evidence>
<dbReference type="CDD" id="cd07160">
    <property type="entry name" value="NR_DBD_LXR"/>
    <property type="match status" value="1"/>
</dbReference>
<dbReference type="GO" id="GO:0008270">
    <property type="term" value="F:zinc ion binding"/>
    <property type="evidence" value="ECO:0007669"/>
    <property type="project" value="UniProtKB-KW"/>
</dbReference>
<feature type="region of interest" description="Disordered" evidence="26">
    <location>
        <begin position="175"/>
        <end position="194"/>
    </location>
</feature>
<keyword evidence="15" id="KW-0805">Transcription regulation</keyword>
<dbReference type="Gene3D" id="1.10.565.10">
    <property type="entry name" value="Retinoid X Receptor"/>
    <property type="match status" value="1"/>
</dbReference>
<dbReference type="InterPro" id="IPR001628">
    <property type="entry name" value="Znf_hrmn_rcpt"/>
</dbReference>
<dbReference type="Pfam" id="PF25328">
    <property type="entry name" value="PH_MADD"/>
    <property type="match status" value="1"/>
</dbReference>
<dbReference type="PANTHER" id="PTHR13008">
    <property type="entry name" value="MAP-KINASE ACTIVATING DEATH DOMAIN PROTEIN MADD /DENN/AEX-3 C.ELEGANS"/>
    <property type="match status" value="1"/>
</dbReference>
<evidence type="ECO:0000256" key="26">
    <source>
        <dbReference type="SAM" id="MobiDB-lite"/>
    </source>
</evidence>
<comment type="subunit">
    <text evidence="23">Interacts (via death domain) with TNFRSF1A (via death domain). Interacts with PIDD1. Interacts with YWHAZ. Interacts (via death domain) with KIF1B; links the motor KIF1B to Rab3-carrying vesicles in anterograde synaptic vesicle transport. Interacts with KIF1A. Interacts (via uDENN domain) with RAB3A, RAB3B, RAB3C and RAB3D; the GTP-bound form of the Rab proteins is preferred for interaction.</text>
</comment>
<evidence type="ECO:0000256" key="13">
    <source>
        <dbReference type="ARBA" id="ARBA00022833"/>
    </source>
</evidence>
<dbReference type="PANTHER" id="PTHR13008:SF7">
    <property type="entry name" value="MAP KINASE-ACTIVATING DEATH DOMAIN PROTEIN"/>
    <property type="match status" value="1"/>
</dbReference>
<evidence type="ECO:0000256" key="18">
    <source>
        <dbReference type="ARBA" id="ARBA00023159"/>
    </source>
</evidence>
<evidence type="ECO:0000256" key="12">
    <source>
        <dbReference type="ARBA" id="ARBA00022771"/>
    </source>
</evidence>
<dbReference type="SMART" id="SM00800">
    <property type="entry name" value="uDENN"/>
    <property type="match status" value="1"/>
</dbReference>
<feature type="region of interest" description="Disordered" evidence="26">
    <location>
        <begin position="460"/>
        <end position="488"/>
    </location>
</feature>
<feature type="compositionally biased region" description="Acidic residues" evidence="26">
    <location>
        <begin position="1305"/>
        <end position="1315"/>
    </location>
</feature>
<evidence type="ECO:0000256" key="5">
    <source>
        <dbReference type="ARBA" id="ARBA00008092"/>
    </source>
</evidence>
<dbReference type="InterPro" id="IPR005113">
    <property type="entry name" value="uDENN_dom"/>
</dbReference>
<evidence type="ECO:0000256" key="9">
    <source>
        <dbReference type="ARBA" id="ARBA00022658"/>
    </source>
</evidence>
<evidence type="ECO:0000256" key="16">
    <source>
        <dbReference type="ARBA" id="ARBA00023125"/>
    </source>
</evidence>
<dbReference type="InterPro" id="IPR023257">
    <property type="entry name" value="Liver_X_rcpt"/>
</dbReference>
<dbReference type="Gene3D" id="3.40.50.11500">
    <property type="match status" value="1"/>
</dbReference>
<evidence type="ECO:0000313" key="30">
    <source>
        <dbReference type="EMBL" id="KAH0514325.1"/>
    </source>
</evidence>
<dbReference type="GO" id="GO:0016301">
    <property type="term" value="F:kinase activity"/>
    <property type="evidence" value="ECO:0007669"/>
    <property type="project" value="UniProtKB-KW"/>
</dbReference>
<evidence type="ECO:0000256" key="15">
    <source>
        <dbReference type="ARBA" id="ARBA00023015"/>
    </source>
</evidence>
<evidence type="ECO:0000256" key="3">
    <source>
        <dbReference type="ARBA" id="ARBA00004496"/>
    </source>
</evidence>
<evidence type="ECO:0000256" key="24">
    <source>
        <dbReference type="ARBA" id="ARBA00079552"/>
    </source>
</evidence>
<feature type="region of interest" description="Disordered" evidence="26">
    <location>
        <begin position="1210"/>
        <end position="1366"/>
    </location>
</feature>
<feature type="compositionally biased region" description="Low complexity" evidence="26">
    <location>
        <begin position="1352"/>
        <end position="1365"/>
    </location>
</feature>
<evidence type="ECO:0000256" key="8">
    <source>
        <dbReference type="ARBA" id="ARBA00022490"/>
    </source>
</evidence>
<comment type="caution">
    <text evidence="30">The sequence shown here is derived from an EMBL/GenBank/DDBJ whole genome shotgun (WGS) entry which is preliminary data.</text>
</comment>
<dbReference type="SUPFAM" id="SSF48508">
    <property type="entry name" value="Nuclear receptor ligand-binding domain"/>
    <property type="match status" value="1"/>
</dbReference>
<evidence type="ECO:0000256" key="14">
    <source>
        <dbReference type="ARBA" id="ARBA00022843"/>
    </source>
</evidence>
<feature type="compositionally biased region" description="Polar residues" evidence="26">
    <location>
        <begin position="1686"/>
        <end position="1701"/>
    </location>
</feature>
<dbReference type="GO" id="GO:0006915">
    <property type="term" value="P:apoptotic process"/>
    <property type="evidence" value="ECO:0007669"/>
    <property type="project" value="UniProtKB-KW"/>
</dbReference>
<keyword evidence="17" id="KW-0472">Membrane</keyword>
<keyword evidence="30" id="KW-0808">Transferase</keyword>
<dbReference type="SMART" id="SM00801">
    <property type="entry name" value="dDENN"/>
    <property type="match status" value="1"/>
</dbReference>
<keyword evidence="19" id="KW-0804">Transcription</keyword>
<evidence type="ECO:0000256" key="20">
    <source>
        <dbReference type="ARBA" id="ARBA00023170"/>
    </source>
</evidence>
<protein>
    <recommendedName>
        <fullName evidence="6">MAP kinase-activating death domain protein</fullName>
    </recommendedName>
    <alternativeName>
        <fullName evidence="24">Rab3 GDP/GTP exchange factor</fullName>
    </alternativeName>
    <alternativeName>
        <fullName evidence="25">Rab3 GDP/GTP exchange protein</fullName>
    </alternativeName>
</protein>
<comment type="similarity">
    <text evidence="4">Belongs to the MADD family.</text>
</comment>
<evidence type="ECO:0000256" key="2">
    <source>
        <dbReference type="ARBA" id="ARBA00004236"/>
    </source>
</evidence>
<dbReference type="PROSITE" id="PS51030">
    <property type="entry name" value="NUCLEAR_REC_DBD_2"/>
    <property type="match status" value="1"/>
</dbReference>
<feature type="compositionally biased region" description="Basic and acidic residues" evidence="26">
    <location>
        <begin position="1241"/>
        <end position="1255"/>
    </location>
</feature>
<evidence type="ECO:0000256" key="19">
    <source>
        <dbReference type="ARBA" id="ARBA00023163"/>
    </source>
</evidence>
<sequence>HSHSLVPLLGSDSATELWKAETQDAKDQGGKSCVLREEARMPQSAESAFRMGLEAAEPTALLPRTEAFPEPTELRPQKRKKGPAPKMLGNELCSVCGDKASGFHYNVLSCEGCKGFFRRSVIKGAHYVCHSGGHCPMDTYMRRKCQECRLRKCLQAGMREECVLSEEQIRLKKLKRQEEEQAQTTSVSPRVSSAPQVLPQLSPEQLGMIEKLVAAQQQCNRRSFSDRLRVTPWPIAPDPQSREARQQRFAHFTELAIVSVQEIVDFAKQLPGFLQLSREDQIALLKTSAIEVMLLETSRRYNPGSESITFLKDFSYNREDFAKAGLQVEFINPIFEFSRAMNELQLNDAEFALLIAISIFSADRPNVQDQLQVERLQHTYVEALHAYVSINHPHDRLMFPRMLMKLVCGAARCAAALFSAANGTARAPQPPASRSRSEWVAPPVQTRNWRLLAVALGSEAGRRQAGPTGSSELGGRGAPDVGSPAWGFERNRRLPEERVCEVALKERARGRGACGESAAGSRRGYRAAQVLRAGLALSAAARPLARRVPGWGRGAVQPRARGRHPSSDSVAQTPELLRRYPLEDHPEFPLPPDVVFFCQPEGCLSVRQRRMSLRDDTSFVFTLTDKDTGVTRYGICVNFYRSFQKRVPKEKAEAGAGARGKEAGNQGSERGSALQPPSADSTPDVNQSPRGKRRAKVGSRSRNSTLTSLCVLSHYPFFSTFRECLYTLKRLVDCCSERLLGKKLGIPRGVQRDTMWRIFTGSLLVEEKSSALLHDLREIEAWIYRLLHSPVPVSGQKRVDVEVLPQELQPALTFALPDPSRFTLIDFPLHLPLELLGVDACLQVLTCILLEHKVVLQSRDYNALSMSVMAFVAMIYPLEYMFPVIPLLPTCMASAEQLLLAPTPYIIGVPASFFLYKLDFKMPDDVWLVDLDSNRVIAPTNAEVLPVLPEPESLELKKHLKQALASMSLNTQPILNLEKFHEGQEIPLLLGRPSGDLQATPSTEFNPLIYGNDVDSVDVATRVAMVRFFNSANVLQGFQMHTRTLRLFPRPVVAFQAGSFLASRPRQTPFAEKLARTQAVEYFGEWILNPSNYAFQRVHNNMFDPALIGDKPKWYAHQLQPIHYRVYDGSSQLAEALSGPPERDSDSDPTDDSGSDSMDYDDSSSSYSSLGDFVSEMMKCDINGDTPNVDPLTHAALGDASEVHIDELQTQKEGEEPGPDSESSQGNPPLHWSPSATVHGAHSEYADSTEMDDKATAGSSKSLIPVPPSICKSTVDRRQTETGEGSVCQRTNGNPYFEPQYGFPPEEDEEEEEGESYTPRFSQHVGGDRVQKLLRPNSLKLASDSDAESDSRASSPNSTVSNNSTEGFGGIMSFASSLYRNHSTSFSLSNLTLPTKGAREKTTPFPSLKGNRRALVDQKSSVIRHSPTVKREPPSPQGRSSNSSENQQFLKEVVHSVLDGQGVGWLNMKKVRRLLESEQLRVFVLSKLNRAVQSEDDARQDVIQDVEISRKVYKGMLDLLKCTVLSLEQSYAHAGLGGMASIFGLLEIAQTHYYSKEPDKRKRSPTETPVGKDPGLAGRGDPKAMAQLKVPQLGPRATSATGKGPKELDTRSLKEENFVASVGPEVIKPVFDLGETEEKKSQISADSGVSLASASQVSNSSGETLGADSDLSSNAGDGPGGEGSAHLTSSRATLSDSEIETNSATSTIFGKAHSLKPKEKLAGSPIRAEDVGQRVYLYEGLLGKERSTLWDQMQFWEDAFLDAVMLEREGMGMDQGPQEMIDRYMSLGEHDRKRLEDDEDRLLATLLHNLISYMLLMKVNKNDIRKKVRRLMGKSHIGLVYSQQINEVLDQLTNLNGRDLSIRSSGSRHMKKQTFVVHAGTDTNGDLFFMEVCDDCLVLRSSIGTVYERWWYEKLINMTYCPKTKVLCLWRRNGSETQLNKFYTKKCRELYYCVKDSMERAAARQQSIKPGPELGGEFPVQDMKTGEGGLLQVTLEGINLKFMHNQVFIELNHIKKCNTVRGVFVLEEFEPPTLSLTRAGSRSSCLSGKDTSKSVTSYNLVTLSVALWEGMIFIMTRFVGSDDKDKFTGISAREECRSQLSSKESRQTSDACLRSLPGQGGLCGGHREGEPNAAGCGRLREDDAVALSFELFVLSLACPVLVPEIKEVVSHKYKTPMAHEICYSVLCLFSSCCCLPYPSGNTVFLVFLD</sequence>
<gene>
    <name evidence="30" type="ORF">LTLLF_135705</name>
</gene>
<evidence type="ECO:0000259" key="29">
    <source>
        <dbReference type="PROSITE" id="PS51843"/>
    </source>
</evidence>
<comment type="similarity">
    <text evidence="5">Belongs to the nuclear hormone receptor family. NR1 subfamily.</text>
</comment>
<keyword evidence="8" id="KW-0963">Cytoplasm</keyword>
<feature type="region of interest" description="Disordered" evidence="26">
    <location>
        <begin position="1134"/>
        <end position="1167"/>
    </location>
</feature>
<feature type="compositionally biased region" description="Acidic residues" evidence="26">
    <location>
        <begin position="1147"/>
        <end position="1162"/>
    </location>
</feature>
<keyword evidence="30" id="KW-0418">Kinase</keyword>
<feature type="domain" description="UDENN" evidence="27">
    <location>
        <begin position="556"/>
        <end position="1097"/>
    </location>
</feature>
<comment type="subcellular location">
    <subcellularLocation>
        <location evidence="2">Cell membrane</location>
    </subcellularLocation>
    <subcellularLocation>
        <location evidence="3">Cytoplasm</location>
    </subcellularLocation>
    <subcellularLocation>
        <location evidence="1">Nucleus</location>
    </subcellularLocation>
</comment>
<feature type="region of interest" description="Disordered" evidence="26">
    <location>
        <begin position="1654"/>
        <end position="1701"/>
    </location>
</feature>
<dbReference type="Gene3D" id="3.30.50.10">
    <property type="entry name" value="Erythroid Transcription Factor GATA-1, subunit A"/>
    <property type="match status" value="1"/>
</dbReference>
<evidence type="ECO:0000259" key="28">
    <source>
        <dbReference type="PROSITE" id="PS51030"/>
    </source>
</evidence>
<dbReference type="EMBL" id="JAATJU010021226">
    <property type="protein sequence ID" value="KAH0514325.1"/>
    <property type="molecule type" value="Genomic_DNA"/>
</dbReference>
<dbReference type="GO" id="GO:0006629">
    <property type="term" value="P:lipid metabolic process"/>
    <property type="evidence" value="ECO:0007669"/>
    <property type="project" value="InterPro"/>
</dbReference>
<feature type="region of interest" description="Disordered" evidence="26">
    <location>
        <begin position="1396"/>
        <end position="1446"/>
    </location>
</feature>
<keyword evidence="12" id="KW-0863">Zinc-finger</keyword>
<feature type="region of interest" description="Disordered" evidence="26">
    <location>
        <begin position="1556"/>
        <end position="1616"/>
    </location>
</feature>
<dbReference type="Pfam" id="PF00104">
    <property type="entry name" value="Hormone_recep"/>
    <property type="match status" value="1"/>
</dbReference>
<keyword evidence="18" id="KW-0010">Activator</keyword>
<feature type="non-terminal residue" evidence="30">
    <location>
        <position position="1"/>
    </location>
</feature>
<dbReference type="Proteomes" id="UP000710432">
    <property type="component" value="Unassembled WGS sequence"/>
</dbReference>
<dbReference type="FunFam" id="3.40.50.11500:FF:000002">
    <property type="entry name" value="MAP kinase-activating death domain protein-like Protein"/>
    <property type="match status" value="1"/>
</dbReference>
<evidence type="ECO:0000313" key="31">
    <source>
        <dbReference type="Proteomes" id="UP000710432"/>
    </source>
</evidence>
<keyword evidence="14" id="KW-0832">Ubl conjugation</keyword>
<feature type="compositionally biased region" description="Polar residues" evidence="26">
    <location>
        <begin position="182"/>
        <end position="194"/>
    </location>
</feature>
<evidence type="ECO:0000256" key="17">
    <source>
        <dbReference type="ARBA" id="ARBA00023136"/>
    </source>
</evidence>
<evidence type="ECO:0000256" key="4">
    <source>
        <dbReference type="ARBA" id="ARBA00005978"/>
    </source>
</evidence>
<feature type="domain" description="NR LBD" evidence="29">
    <location>
        <begin position="204"/>
        <end position="442"/>
    </location>
</feature>
<keyword evidence="7" id="KW-1003">Cell membrane</keyword>
<name>A0A8J6GNJ5_MICOH</name>
<evidence type="ECO:0000256" key="11">
    <source>
        <dbReference type="ARBA" id="ARBA00022723"/>
    </source>
</evidence>
<evidence type="ECO:0000256" key="25">
    <source>
        <dbReference type="ARBA" id="ARBA00081633"/>
    </source>
</evidence>
<proteinExistence type="inferred from homology"/>
<dbReference type="PRINTS" id="PR00398">
    <property type="entry name" value="STRDHORMONER"/>
</dbReference>
<keyword evidence="10" id="KW-0053">Apoptosis</keyword>
<evidence type="ECO:0000256" key="7">
    <source>
        <dbReference type="ARBA" id="ARBA00022475"/>
    </source>
</evidence>
<dbReference type="GO" id="GO:0005085">
    <property type="term" value="F:guanyl-nucleotide exchange factor activity"/>
    <property type="evidence" value="ECO:0007669"/>
    <property type="project" value="UniProtKB-KW"/>
</dbReference>
<dbReference type="GO" id="GO:0043565">
    <property type="term" value="F:sequence-specific DNA binding"/>
    <property type="evidence" value="ECO:0007669"/>
    <property type="project" value="InterPro"/>
</dbReference>
<dbReference type="PRINTS" id="PR02034">
    <property type="entry name" value="LIVERXRECPTR"/>
</dbReference>
<dbReference type="PROSITE" id="PS50211">
    <property type="entry name" value="DENN"/>
    <property type="match status" value="1"/>
</dbReference>
<feature type="compositionally biased region" description="Polar residues" evidence="26">
    <location>
        <begin position="678"/>
        <end position="689"/>
    </location>
</feature>
<dbReference type="InterPro" id="IPR037516">
    <property type="entry name" value="Tripartite_DENN"/>
</dbReference>
<evidence type="ECO:0000256" key="21">
    <source>
        <dbReference type="ARBA" id="ARBA00023242"/>
    </source>
</evidence>
<dbReference type="CDD" id="cd06954">
    <property type="entry name" value="NR_LBD_LXR"/>
    <property type="match status" value="1"/>
</dbReference>
<reference evidence="30" key="1">
    <citation type="submission" date="2020-03" db="EMBL/GenBank/DDBJ databases">
        <title>Studies in the Genomics of Life Span.</title>
        <authorList>
            <person name="Glass D."/>
        </authorList>
    </citation>
    <scope>NUCLEOTIDE SEQUENCE</scope>
    <source>
        <strain evidence="30">LTLLF</strain>
        <tissue evidence="30">Muscle</tissue>
    </source>
</reference>
<dbReference type="InterPro" id="IPR057469">
    <property type="entry name" value="PH_MADD"/>
</dbReference>
<dbReference type="SMART" id="SM00399">
    <property type="entry name" value="ZnF_C4"/>
    <property type="match status" value="1"/>
</dbReference>
<feature type="compositionally biased region" description="Basic and acidic residues" evidence="26">
    <location>
        <begin position="1604"/>
        <end position="1616"/>
    </location>
</feature>
<dbReference type="InterPro" id="IPR000536">
    <property type="entry name" value="Nucl_hrmn_rcpt_lig-bd"/>
</dbReference>
<dbReference type="PRINTS" id="PR00047">
    <property type="entry name" value="STROIDFINGER"/>
</dbReference>
<keyword evidence="11" id="KW-0479">Metal-binding</keyword>
<evidence type="ECO:0000256" key="23">
    <source>
        <dbReference type="ARBA" id="ARBA00064743"/>
    </source>
</evidence>
<comment type="function">
    <text evidence="22">Guanyl-nucleotide exchange factor that regulates small GTPases of the Rab family. Converts GDP-bound inactive form of RAB27A and RAB27B to the GTP-bound active forms. Converts GDP-bound inactive form of RAB3A, RAB3C and RAB3D to the GTP-bound active forms, GTPases involved in synaptic vesicle exocytosis and vesicle secretion. Plays a role in synaptic vesicle formation and in vesicle trafficking at the neuromuscular junction. Involved in up-regulating a post-docking step of synaptic exocytosis in central synapses. Probably by binding to the motor proteins KIF1B and KIF1A, mediates motor-dependent transport of GTP-RAB3A-positive vesicles to the presynaptic nerve terminals. Plays a role in TNFA-mediated activation of the MAPK pathway, including ERK1/2. May link TNFRSF1A with MAP kinase activation. May be involved in the regulation of TNFA-induced apoptosis.</text>
</comment>
<dbReference type="Pfam" id="PF23629">
    <property type="entry name" value="Death_MADD"/>
    <property type="match status" value="1"/>
</dbReference>
<dbReference type="Pfam" id="PF03456">
    <property type="entry name" value="uDENN"/>
    <property type="match status" value="1"/>
</dbReference>
<dbReference type="SMART" id="SM00430">
    <property type="entry name" value="HOLI"/>
    <property type="match status" value="1"/>
</dbReference>
<dbReference type="InterPro" id="IPR001723">
    <property type="entry name" value="Nuclear_hrmn_rcpt"/>
</dbReference>
<dbReference type="Pfam" id="PF02141">
    <property type="entry name" value="DENN"/>
    <property type="match status" value="1"/>
</dbReference>
<dbReference type="PROSITE" id="PS51843">
    <property type="entry name" value="NR_LBD"/>
    <property type="match status" value="1"/>
</dbReference>
<dbReference type="Pfam" id="PF00105">
    <property type="entry name" value="zf-C4"/>
    <property type="match status" value="1"/>
</dbReference>
<keyword evidence="21" id="KW-0539">Nucleus</keyword>
<dbReference type="GO" id="GO:0005634">
    <property type="term" value="C:nucleus"/>
    <property type="evidence" value="ECO:0007669"/>
    <property type="project" value="UniProtKB-SubCell"/>
</dbReference>
<keyword evidence="9" id="KW-0344">Guanine-nucleotide releasing factor</keyword>
<dbReference type="InterPro" id="IPR056574">
    <property type="entry name" value="Death_MADD"/>
</dbReference>
<dbReference type="GO" id="GO:0032483">
    <property type="term" value="P:regulation of Rab protein signal transduction"/>
    <property type="evidence" value="ECO:0007669"/>
    <property type="project" value="TreeGrafter"/>
</dbReference>
<dbReference type="InterPro" id="IPR043153">
    <property type="entry name" value="DENN_C"/>
</dbReference>